<name>A0A8C5EVC6_GOUWI</name>
<dbReference type="SUPFAM" id="SSF47353">
    <property type="entry name" value="Retrovirus capsid dimerization domain-like"/>
    <property type="match status" value="1"/>
</dbReference>
<keyword evidence="4" id="KW-1185">Reference proteome</keyword>
<feature type="domain" description="SCAN box" evidence="2">
    <location>
        <begin position="161"/>
        <end position="239"/>
    </location>
</feature>
<reference evidence="3" key="3">
    <citation type="submission" date="2025-09" db="UniProtKB">
        <authorList>
            <consortium name="Ensembl"/>
        </authorList>
    </citation>
    <scope>IDENTIFICATION</scope>
</reference>
<sequence length="265" mass="30936">MGFGLSVGGVTSFMEVQRARDERMEKESTRQAKQFQVLNHQVVQLQLDLEATRERARIPQPPPSRPATPEPPAVNPRGRAYELKMAKLEDSDNIEHYLTTYERLAGVYEWWKEEWAIHLIPLLTGKARSAFVAMDPDNTTDYDLLKEAVLKKYEINSETYRLQFRAMETSPTETPQELYIRLKDLFCKWTRFEQCTKEGLMEKMVLEQYLRVLYPELKIWVKEHSPATAAEAAKLVENFVAAHRGPRTYRYAGTQDVLSHWLKQR</sequence>
<dbReference type="PANTHER" id="PTHR46888">
    <property type="entry name" value="ZINC KNUCKLE DOMAINCONTAINING PROTEIN-RELATED"/>
    <property type="match status" value="1"/>
</dbReference>
<dbReference type="Pfam" id="PF02023">
    <property type="entry name" value="SCAN"/>
    <property type="match status" value="1"/>
</dbReference>
<evidence type="ECO:0000259" key="2">
    <source>
        <dbReference type="PROSITE" id="PS50804"/>
    </source>
</evidence>
<evidence type="ECO:0000313" key="3">
    <source>
        <dbReference type="Ensembl" id="ENSGWIP00000026450.1"/>
    </source>
</evidence>
<evidence type="ECO:0000256" key="1">
    <source>
        <dbReference type="SAM" id="MobiDB-lite"/>
    </source>
</evidence>
<dbReference type="InterPro" id="IPR038269">
    <property type="entry name" value="SCAN_sf"/>
</dbReference>
<dbReference type="PANTHER" id="PTHR46888:SF1">
    <property type="entry name" value="RIBONUCLEASE H"/>
    <property type="match status" value="1"/>
</dbReference>
<reference evidence="3" key="1">
    <citation type="submission" date="2020-06" db="EMBL/GenBank/DDBJ databases">
        <authorList>
            <consortium name="Wellcome Sanger Institute Data Sharing"/>
        </authorList>
    </citation>
    <scope>NUCLEOTIDE SEQUENCE [LARGE SCALE GENOMIC DNA]</scope>
</reference>
<dbReference type="Proteomes" id="UP000694680">
    <property type="component" value="Chromosome 15"/>
</dbReference>
<dbReference type="CDD" id="cd07936">
    <property type="entry name" value="SCAN"/>
    <property type="match status" value="1"/>
</dbReference>
<dbReference type="SMART" id="SM00431">
    <property type="entry name" value="SCAN"/>
    <property type="match status" value="1"/>
</dbReference>
<dbReference type="PROSITE" id="PS50804">
    <property type="entry name" value="SCAN_BOX"/>
    <property type="match status" value="1"/>
</dbReference>
<evidence type="ECO:0000313" key="4">
    <source>
        <dbReference type="Proteomes" id="UP000694680"/>
    </source>
</evidence>
<protein>
    <recommendedName>
        <fullName evidence="2">SCAN box domain-containing protein</fullName>
    </recommendedName>
</protein>
<proteinExistence type="predicted"/>
<dbReference type="Gene3D" id="1.10.4020.10">
    <property type="entry name" value="DNA breaking-rejoining enzymes"/>
    <property type="match status" value="1"/>
</dbReference>
<organism evidence="3 4">
    <name type="scientific">Gouania willdenowi</name>
    <name type="common">Blunt-snouted clingfish</name>
    <name type="synonym">Lepadogaster willdenowi</name>
    <dbReference type="NCBI Taxonomy" id="441366"/>
    <lineage>
        <taxon>Eukaryota</taxon>
        <taxon>Metazoa</taxon>
        <taxon>Chordata</taxon>
        <taxon>Craniata</taxon>
        <taxon>Vertebrata</taxon>
        <taxon>Euteleostomi</taxon>
        <taxon>Actinopterygii</taxon>
        <taxon>Neopterygii</taxon>
        <taxon>Teleostei</taxon>
        <taxon>Neoteleostei</taxon>
        <taxon>Acanthomorphata</taxon>
        <taxon>Ovalentaria</taxon>
        <taxon>Blenniimorphae</taxon>
        <taxon>Blenniiformes</taxon>
        <taxon>Gobiesocoidei</taxon>
        <taxon>Gobiesocidae</taxon>
        <taxon>Gobiesocinae</taxon>
        <taxon>Gouania</taxon>
    </lineage>
</organism>
<feature type="compositionally biased region" description="Pro residues" evidence="1">
    <location>
        <begin position="59"/>
        <end position="74"/>
    </location>
</feature>
<dbReference type="Ensembl" id="ENSGWIT00000028884.1">
    <property type="protein sequence ID" value="ENSGWIP00000026450.1"/>
    <property type="gene ID" value="ENSGWIG00000013879.1"/>
</dbReference>
<reference evidence="3" key="2">
    <citation type="submission" date="2025-08" db="UniProtKB">
        <authorList>
            <consortium name="Ensembl"/>
        </authorList>
    </citation>
    <scope>IDENTIFICATION</scope>
</reference>
<dbReference type="InterPro" id="IPR003309">
    <property type="entry name" value="SCAN_dom"/>
</dbReference>
<feature type="region of interest" description="Disordered" evidence="1">
    <location>
        <begin position="56"/>
        <end position="76"/>
    </location>
</feature>
<dbReference type="AlphaFoldDB" id="A0A8C5EVC6"/>
<accession>A0A8C5EVC6</accession>